<dbReference type="GO" id="GO:0005506">
    <property type="term" value="F:iron ion binding"/>
    <property type="evidence" value="ECO:0007669"/>
    <property type="project" value="TreeGrafter"/>
</dbReference>
<dbReference type="CDD" id="cd03505">
    <property type="entry name" value="Delta9-FADS-like"/>
    <property type="match status" value="1"/>
</dbReference>
<keyword evidence="11 12" id="KW-0275">Fatty acid biosynthesis</keyword>
<comment type="caution">
    <text evidence="16">The sequence shown here is derived from an EMBL/GenBank/DDBJ whole genome shotgun (WGS) entry which is preliminary data.</text>
</comment>
<dbReference type="PANTHER" id="PTHR11351:SF31">
    <property type="entry name" value="DESATURASE 1, ISOFORM A-RELATED"/>
    <property type="match status" value="1"/>
</dbReference>
<evidence type="ECO:0000256" key="13">
    <source>
        <dbReference type="SAM" id="MobiDB-lite"/>
    </source>
</evidence>
<keyword evidence="17" id="KW-1185">Reference proteome</keyword>
<feature type="transmembrane region" description="Helical" evidence="14">
    <location>
        <begin position="197"/>
        <end position="218"/>
    </location>
</feature>
<keyword evidence="7 12" id="KW-0560">Oxidoreductase</keyword>
<evidence type="ECO:0000256" key="3">
    <source>
        <dbReference type="ARBA" id="ARBA00022516"/>
    </source>
</evidence>
<evidence type="ECO:0000256" key="12">
    <source>
        <dbReference type="RuleBase" id="RU000581"/>
    </source>
</evidence>
<feature type="compositionally biased region" description="Polar residues" evidence="13">
    <location>
        <begin position="1"/>
        <end position="32"/>
    </location>
</feature>
<evidence type="ECO:0000256" key="11">
    <source>
        <dbReference type="ARBA" id="ARBA00023160"/>
    </source>
</evidence>
<keyword evidence="5" id="KW-0276">Fatty acid metabolism</keyword>
<dbReference type="GO" id="GO:0004768">
    <property type="term" value="F:stearoyl-CoA 9-desaturase activity"/>
    <property type="evidence" value="ECO:0007669"/>
    <property type="project" value="TreeGrafter"/>
</dbReference>
<comment type="cofactor">
    <cofactor evidence="12">
        <name>Fe(2+)</name>
        <dbReference type="ChEBI" id="CHEBI:29033"/>
    </cofactor>
</comment>
<reference evidence="16" key="1">
    <citation type="submission" date="2021-03" db="EMBL/GenBank/DDBJ databases">
        <title>Chromosome level genome of the anhydrobiotic midge Polypedilum vanderplanki.</title>
        <authorList>
            <person name="Yoshida Y."/>
            <person name="Kikawada T."/>
            <person name="Gusev O."/>
        </authorList>
    </citation>
    <scope>NUCLEOTIDE SEQUENCE</scope>
    <source>
        <strain evidence="16">NIAS01</strain>
        <tissue evidence="16">Whole body or cell culture</tissue>
    </source>
</reference>
<gene>
    <name evidence="16" type="ORF">PVAND_003726</name>
</gene>
<comment type="similarity">
    <text evidence="2 12">Belongs to the fatty acid desaturase type 1 family.</text>
</comment>
<organism evidence="16 17">
    <name type="scientific">Polypedilum vanderplanki</name>
    <name type="common">Sleeping chironomid midge</name>
    <dbReference type="NCBI Taxonomy" id="319348"/>
    <lineage>
        <taxon>Eukaryota</taxon>
        <taxon>Metazoa</taxon>
        <taxon>Ecdysozoa</taxon>
        <taxon>Arthropoda</taxon>
        <taxon>Hexapoda</taxon>
        <taxon>Insecta</taxon>
        <taxon>Pterygota</taxon>
        <taxon>Neoptera</taxon>
        <taxon>Endopterygota</taxon>
        <taxon>Diptera</taxon>
        <taxon>Nematocera</taxon>
        <taxon>Chironomoidea</taxon>
        <taxon>Chironomidae</taxon>
        <taxon>Chironominae</taxon>
        <taxon>Polypedilum</taxon>
        <taxon>Polypedilum</taxon>
    </lineage>
</organism>
<protein>
    <recommendedName>
        <fullName evidence="15">Fatty acid desaturase domain-containing protein</fullName>
    </recommendedName>
</protein>
<keyword evidence="4 12" id="KW-0812">Transmembrane</keyword>
<evidence type="ECO:0000256" key="7">
    <source>
        <dbReference type="ARBA" id="ARBA00023002"/>
    </source>
</evidence>
<accession>A0A9J6BUX6</accession>
<evidence type="ECO:0000256" key="2">
    <source>
        <dbReference type="ARBA" id="ARBA00009295"/>
    </source>
</evidence>
<feature type="domain" description="Fatty acid desaturase" evidence="15">
    <location>
        <begin position="80"/>
        <end position="284"/>
    </location>
</feature>
<feature type="region of interest" description="Disordered" evidence="13">
    <location>
        <begin position="1"/>
        <end position="39"/>
    </location>
</feature>
<comment type="subcellular location">
    <subcellularLocation>
        <location evidence="1">Membrane</location>
        <topology evidence="1">Multi-pass membrane protein</topology>
    </subcellularLocation>
</comment>
<proteinExistence type="inferred from homology"/>
<evidence type="ECO:0000256" key="10">
    <source>
        <dbReference type="ARBA" id="ARBA00023136"/>
    </source>
</evidence>
<dbReference type="Pfam" id="PF00487">
    <property type="entry name" value="FA_desaturase"/>
    <property type="match status" value="1"/>
</dbReference>
<keyword evidence="10 14" id="KW-0472">Membrane</keyword>
<dbReference type="GO" id="GO:0006636">
    <property type="term" value="P:unsaturated fatty acid biosynthetic process"/>
    <property type="evidence" value="ECO:0007669"/>
    <property type="project" value="TreeGrafter"/>
</dbReference>
<dbReference type="PANTHER" id="PTHR11351">
    <property type="entry name" value="ACYL-COA DESATURASE"/>
    <property type="match status" value="1"/>
</dbReference>
<feature type="transmembrane region" description="Helical" evidence="14">
    <location>
        <begin position="55"/>
        <end position="72"/>
    </location>
</feature>
<keyword evidence="6 14" id="KW-1133">Transmembrane helix</keyword>
<keyword evidence="3 12" id="KW-0444">Lipid biosynthesis</keyword>
<dbReference type="OrthoDB" id="10260134at2759"/>
<dbReference type="Proteomes" id="UP001107558">
    <property type="component" value="Chromosome 3"/>
</dbReference>
<evidence type="ECO:0000256" key="1">
    <source>
        <dbReference type="ARBA" id="ARBA00004141"/>
    </source>
</evidence>
<evidence type="ECO:0000256" key="6">
    <source>
        <dbReference type="ARBA" id="ARBA00022989"/>
    </source>
</evidence>
<evidence type="ECO:0000313" key="17">
    <source>
        <dbReference type="Proteomes" id="UP001107558"/>
    </source>
</evidence>
<dbReference type="GO" id="GO:0005789">
    <property type="term" value="C:endoplasmic reticulum membrane"/>
    <property type="evidence" value="ECO:0007669"/>
    <property type="project" value="TreeGrafter"/>
</dbReference>
<feature type="transmembrane region" description="Helical" evidence="14">
    <location>
        <begin position="295"/>
        <end position="312"/>
    </location>
</feature>
<keyword evidence="8" id="KW-0408">Iron</keyword>
<feature type="transmembrane region" description="Helical" evidence="14">
    <location>
        <begin position="78"/>
        <end position="99"/>
    </location>
</feature>
<evidence type="ECO:0000259" key="15">
    <source>
        <dbReference type="Pfam" id="PF00487"/>
    </source>
</evidence>
<dbReference type="EMBL" id="JADBJN010000003">
    <property type="protein sequence ID" value="KAG5673703.1"/>
    <property type="molecule type" value="Genomic_DNA"/>
</dbReference>
<evidence type="ECO:0000256" key="14">
    <source>
        <dbReference type="SAM" id="Phobius"/>
    </source>
</evidence>
<dbReference type="PRINTS" id="PR00075">
    <property type="entry name" value="FACDDSATRASE"/>
</dbReference>
<evidence type="ECO:0000256" key="9">
    <source>
        <dbReference type="ARBA" id="ARBA00023098"/>
    </source>
</evidence>
<dbReference type="InterPro" id="IPR005804">
    <property type="entry name" value="FA_desaturase_dom"/>
</dbReference>
<sequence>MAPNSISTESVPSSSCNSVKPNTPPASSSSSKGVEEKPTEGQEDWTWTWRDVKPLNTLVLIYLHVATFYSFFNLPHCWQTYLLQFLILLGAAFGVTAGSHRYFTHRSYRANNALKYFLIFLQTLSAQEDILKWVRDHRVHHKFTDTNADPHNSKRGFFFSHCGWLFIRKHPDVTTFGKKVDMSDLENDKVLLFHKMIYMPASWIVAFIGPVWGAHYLWGEDLSASWHFNVVRYTLGLHVNWSINSFAHIWGMRPFDRNNSSRDSYIFGFLAFGEGWHNFHHAFPWDYKTGELGNYWFNFSMIFIDFFAWLGWATDLKTVPDSVVKKRVLRTGDGTHRYSIEAKKNNEKIEEEVKNNNDGERDLDHFWGWGDEDMQCEDIKDVAILHKHYE</sequence>
<name>A0A9J6BUX6_POLVA</name>
<keyword evidence="9" id="KW-0443">Lipid metabolism</keyword>
<evidence type="ECO:0000256" key="4">
    <source>
        <dbReference type="ARBA" id="ARBA00022692"/>
    </source>
</evidence>
<evidence type="ECO:0000313" key="16">
    <source>
        <dbReference type="EMBL" id="KAG5673703.1"/>
    </source>
</evidence>
<dbReference type="InterPro" id="IPR015876">
    <property type="entry name" value="Acyl-CoA_DS"/>
</dbReference>
<evidence type="ECO:0000256" key="5">
    <source>
        <dbReference type="ARBA" id="ARBA00022832"/>
    </source>
</evidence>
<comment type="domain">
    <text evidence="12">The histidine box domains are involved in binding the catalytic metal ions.</text>
</comment>
<dbReference type="AlphaFoldDB" id="A0A9J6BUX6"/>
<evidence type="ECO:0000256" key="8">
    <source>
        <dbReference type="ARBA" id="ARBA00023004"/>
    </source>
</evidence>